<evidence type="ECO:0000313" key="1">
    <source>
        <dbReference type="EMBL" id="MBW0556957.1"/>
    </source>
</evidence>
<proteinExistence type="predicted"/>
<organism evidence="1 2">
    <name type="scientific">Austropuccinia psidii MF-1</name>
    <dbReference type="NCBI Taxonomy" id="1389203"/>
    <lineage>
        <taxon>Eukaryota</taxon>
        <taxon>Fungi</taxon>
        <taxon>Dikarya</taxon>
        <taxon>Basidiomycota</taxon>
        <taxon>Pucciniomycotina</taxon>
        <taxon>Pucciniomycetes</taxon>
        <taxon>Pucciniales</taxon>
        <taxon>Sphaerophragmiaceae</taxon>
        <taxon>Austropuccinia</taxon>
    </lineage>
</organism>
<protein>
    <submittedName>
        <fullName evidence="1">Uncharacterized protein</fullName>
    </submittedName>
</protein>
<reference evidence="1" key="1">
    <citation type="submission" date="2021-03" db="EMBL/GenBank/DDBJ databases">
        <title>Draft genome sequence of rust myrtle Austropuccinia psidii MF-1, a brazilian biotype.</title>
        <authorList>
            <person name="Quecine M.C."/>
            <person name="Pachon D.M.R."/>
            <person name="Bonatelli M.L."/>
            <person name="Correr F.H."/>
            <person name="Franceschini L.M."/>
            <person name="Leite T.F."/>
            <person name="Margarido G.R.A."/>
            <person name="Almeida C.A."/>
            <person name="Ferrarezi J.A."/>
            <person name="Labate C.A."/>
        </authorList>
    </citation>
    <scope>NUCLEOTIDE SEQUENCE</scope>
    <source>
        <strain evidence="1">MF-1</strain>
    </source>
</reference>
<name>A0A9Q3PDQ7_9BASI</name>
<sequence>MSFELTELTESSPSAPPSVLCVSGILSQLASPWLMASSGHFYPGQTYNGYKAVEALDPAFTECLAKGKDFFQRSNLKSSKCHFCFVGKKPCHCPRPAASNIRRPIYSSSAVSISRINIEGVVKWIRQFANSPPDPYAEGSNELDGEDVEVVNNPVVHQSSASPSHPPYT</sequence>
<evidence type="ECO:0000313" key="2">
    <source>
        <dbReference type="Proteomes" id="UP000765509"/>
    </source>
</evidence>
<dbReference type="Proteomes" id="UP000765509">
    <property type="component" value="Unassembled WGS sequence"/>
</dbReference>
<comment type="caution">
    <text evidence="1">The sequence shown here is derived from an EMBL/GenBank/DDBJ whole genome shotgun (WGS) entry which is preliminary data.</text>
</comment>
<keyword evidence="2" id="KW-1185">Reference proteome</keyword>
<dbReference type="AlphaFoldDB" id="A0A9Q3PDQ7"/>
<gene>
    <name evidence="1" type="ORF">O181_096672</name>
</gene>
<accession>A0A9Q3PDQ7</accession>
<dbReference type="EMBL" id="AVOT02064605">
    <property type="protein sequence ID" value="MBW0556957.1"/>
    <property type="molecule type" value="Genomic_DNA"/>
</dbReference>